<dbReference type="NCBIfam" id="TIGR00731">
    <property type="entry name" value="bL25_bact_ctc"/>
    <property type="match status" value="1"/>
</dbReference>
<dbReference type="HOGENOM" id="CLU_075939_2_0_9"/>
<name>K0IYX8_AMPXN</name>
<dbReference type="EMBL" id="AP012050">
    <property type="protein sequence ID" value="BAM46187.1"/>
    <property type="molecule type" value="Genomic_DNA"/>
</dbReference>
<feature type="domain" description="Large ribosomal subunit protein bL25 beta" evidence="8">
    <location>
        <begin position="101"/>
        <end position="182"/>
    </location>
</feature>
<accession>K0IYX8</accession>
<dbReference type="STRING" id="698758.AXY_00550"/>
<dbReference type="Pfam" id="PF14693">
    <property type="entry name" value="Ribosomal_TL5_C"/>
    <property type="match status" value="1"/>
</dbReference>
<dbReference type="GO" id="GO:0006412">
    <property type="term" value="P:translation"/>
    <property type="evidence" value="ECO:0007669"/>
    <property type="project" value="UniProtKB-UniRule"/>
</dbReference>
<dbReference type="GO" id="GO:0003735">
    <property type="term" value="F:structural constituent of ribosome"/>
    <property type="evidence" value="ECO:0007669"/>
    <property type="project" value="InterPro"/>
</dbReference>
<dbReference type="KEGG" id="axl:AXY_00550"/>
<dbReference type="InterPro" id="IPR020930">
    <property type="entry name" value="Ribosomal_uL5_bac-type"/>
</dbReference>
<evidence type="ECO:0000313" key="10">
    <source>
        <dbReference type="Proteomes" id="UP000006294"/>
    </source>
</evidence>
<evidence type="ECO:0000259" key="8">
    <source>
        <dbReference type="Pfam" id="PF14693"/>
    </source>
</evidence>
<dbReference type="PANTHER" id="PTHR33284:SF1">
    <property type="entry name" value="RIBOSOMAL PROTEIN L25_GLN-TRNA SYNTHETASE, ANTI-CODON-BINDING DOMAIN-CONTAINING PROTEIN"/>
    <property type="match status" value="1"/>
</dbReference>
<comment type="function">
    <text evidence="5">This is one of the proteins that binds to the 5S RNA in the ribosome where it forms part of the central protuberance.</text>
</comment>
<evidence type="ECO:0000256" key="2">
    <source>
        <dbReference type="ARBA" id="ARBA00022884"/>
    </source>
</evidence>
<dbReference type="eggNOG" id="COG1825">
    <property type="taxonomic scope" value="Bacteria"/>
</dbReference>
<keyword evidence="10" id="KW-1185">Reference proteome</keyword>
<dbReference type="InterPro" id="IPR037121">
    <property type="entry name" value="Ribosomal_bL25_C"/>
</dbReference>
<evidence type="ECO:0000256" key="3">
    <source>
        <dbReference type="ARBA" id="ARBA00022980"/>
    </source>
</evidence>
<dbReference type="NCBIfam" id="NF004133">
    <property type="entry name" value="PRK05618.2-4"/>
    <property type="match status" value="1"/>
</dbReference>
<dbReference type="Gene3D" id="2.170.120.20">
    <property type="entry name" value="Ribosomal protein L25, beta domain"/>
    <property type="match status" value="1"/>
</dbReference>
<dbReference type="PATRIC" id="fig|698758.3.peg.53"/>
<keyword evidence="4 5" id="KW-0687">Ribonucleoprotein</keyword>
<dbReference type="Gene3D" id="2.40.240.10">
    <property type="entry name" value="Ribosomal Protein L25, Chain P"/>
    <property type="match status" value="1"/>
</dbReference>
<dbReference type="CDD" id="cd00495">
    <property type="entry name" value="Ribosomal_L25_TL5_CTC"/>
    <property type="match status" value="1"/>
</dbReference>
<evidence type="ECO:0000256" key="6">
    <source>
        <dbReference type="SAM" id="MobiDB-lite"/>
    </source>
</evidence>
<dbReference type="RefSeq" id="WP_015008794.1">
    <property type="nucleotide sequence ID" value="NC_018704.1"/>
</dbReference>
<comment type="similarity">
    <text evidence="5">Belongs to the bacterial ribosomal protein bL25 family. CTC subfamily.</text>
</comment>
<comment type="subunit">
    <text evidence="5">Part of the 50S ribosomal subunit; part of the 5S rRNA/L5/L18/L25 subcomplex. Contacts the 5S rRNA. Binds to the 5S rRNA independently of L5 and L18.</text>
</comment>
<evidence type="ECO:0000256" key="1">
    <source>
        <dbReference type="ARBA" id="ARBA00022730"/>
    </source>
</evidence>
<dbReference type="InterPro" id="IPR011035">
    <property type="entry name" value="Ribosomal_bL25/Gln-tRNA_synth"/>
</dbReference>
<dbReference type="InterPro" id="IPR020057">
    <property type="entry name" value="Ribosomal_bL25_b-dom"/>
</dbReference>
<dbReference type="InterPro" id="IPR020056">
    <property type="entry name" value="Rbsml_bL25/Gln-tRNA_synth_N"/>
</dbReference>
<dbReference type="HAMAP" id="MF_01334">
    <property type="entry name" value="Ribosomal_bL25_CTC"/>
    <property type="match status" value="1"/>
</dbReference>
<sequence length="213" mass="23478">MAVKLKAERRDDLTKSYTKQLRDKGFVPSVVYGKDKEPVTIAVENIELLKTLRDEGRNAVITLDVDKGEAVQVMLHEYQMDPLRDELIHADFYVVDMSQEMDVTVSIQLEGEPVGVSNGGVLQQPLYELQVRAKPADIPEVITVNVAELEIGDAISVGDLEKVDSYEITEDPDATIVTITPPEAEETLEPAEDGDVEPELVDQKGGQGEEATE</sequence>
<dbReference type="Proteomes" id="UP000006294">
    <property type="component" value="Chromosome"/>
</dbReference>
<keyword evidence="1 5" id="KW-0699">rRNA-binding</keyword>
<dbReference type="PANTHER" id="PTHR33284">
    <property type="entry name" value="RIBOSOMAL PROTEIN L25/GLN-TRNA SYNTHETASE, ANTI-CODON-BINDING DOMAIN-CONTAINING PROTEIN"/>
    <property type="match status" value="1"/>
</dbReference>
<dbReference type="InterPro" id="IPR029751">
    <property type="entry name" value="Ribosomal_L25_dom"/>
</dbReference>
<evidence type="ECO:0000256" key="5">
    <source>
        <dbReference type="HAMAP-Rule" id="MF_01334"/>
    </source>
</evidence>
<protein>
    <recommendedName>
        <fullName evidence="5">Large ribosomal subunit protein bL25</fullName>
    </recommendedName>
    <alternativeName>
        <fullName evidence="5">General stress protein CTC</fullName>
    </alternativeName>
</protein>
<reference evidence="9 10" key="1">
    <citation type="submission" date="2011-01" db="EMBL/GenBank/DDBJ databases">
        <title>Whole genome sequence of Amphibacillus xylinus NBRC 15112.</title>
        <authorList>
            <person name="Nakazawa H."/>
            <person name="Katano Y."/>
            <person name="Nakamura S."/>
            <person name="Sasagawa M."/>
            <person name="Fukada J."/>
            <person name="Arai T."/>
            <person name="Sasakura N."/>
            <person name="Mochizuki D."/>
            <person name="Hosoyama A."/>
            <person name="Harada K."/>
            <person name="Horikawa H."/>
            <person name="Kato Y."/>
            <person name="Harada T."/>
            <person name="Sasaki K."/>
            <person name="Sekiguchi M."/>
            <person name="Hodoyama M."/>
            <person name="Nishiko R."/>
            <person name="Narita H."/>
            <person name="Hanamaki A."/>
            <person name="Hata C."/>
            <person name="Konno Y."/>
            <person name="Niimura Y."/>
            <person name="Yamazaki S."/>
            <person name="Fujita N."/>
        </authorList>
    </citation>
    <scope>NUCLEOTIDE SEQUENCE [LARGE SCALE GENOMIC DNA]</scope>
    <source>
        <strain evidence="10">ATCC 51415 / DSM 6626 / JCM 7361 / LMG 17667 / NBRC 15112 / Ep01</strain>
    </source>
</reference>
<gene>
    <name evidence="5 9" type="primary">rplY</name>
    <name evidence="5 9" type="synonym">ctc</name>
    <name evidence="9" type="ordered locus">AXY_00550</name>
</gene>
<proteinExistence type="inferred from homology"/>
<evidence type="ECO:0000256" key="4">
    <source>
        <dbReference type="ARBA" id="ARBA00023274"/>
    </source>
</evidence>
<dbReference type="GO" id="GO:0022625">
    <property type="term" value="C:cytosolic large ribosomal subunit"/>
    <property type="evidence" value="ECO:0007669"/>
    <property type="project" value="TreeGrafter"/>
</dbReference>
<evidence type="ECO:0000259" key="7">
    <source>
        <dbReference type="Pfam" id="PF01386"/>
    </source>
</evidence>
<keyword evidence="3 5" id="KW-0689">Ribosomal protein</keyword>
<feature type="region of interest" description="Disordered" evidence="6">
    <location>
        <begin position="180"/>
        <end position="213"/>
    </location>
</feature>
<dbReference type="AlphaFoldDB" id="K0IYX8"/>
<dbReference type="InterPro" id="IPR001021">
    <property type="entry name" value="Ribosomal_bL25_long"/>
</dbReference>
<organism evidence="9 10">
    <name type="scientific">Amphibacillus xylanus (strain ATCC 51415 / DSM 6626 / JCM 7361 / LMG 17667 / NBRC 15112 / Ep01)</name>
    <dbReference type="NCBI Taxonomy" id="698758"/>
    <lineage>
        <taxon>Bacteria</taxon>
        <taxon>Bacillati</taxon>
        <taxon>Bacillota</taxon>
        <taxon>Bacilli</taxon>
        <taxon>Bacillales</taxon>
        <taxon>Bacillaceae</taxon>
        <taxon>Amphibacillus</taxon>
    </lineage>
</organism>
<dbReference type="OrthoDB" id="9790002at2"/>
<keyword evidence="2 5" id="KW-0694">RNA-binding</keyword>
<dbReference type="GO" id="GO:0008097">
    <property type="term" value="F:5S rRNA binding"/>
    <property type="evidence" value="ECO:0007669"/>
    <property type="project" value="InterPro"/>
</dbReference>
<dbReference type="SUPFAM" id="SSF50715">
    <property type="entry name" value="Ribosomal protein L25-like"/>
    <property type="match status" value="1"/>
</dbReference>
<evidence type="ECO:0000313" key="9">
    <source>
        <dbReference type="EMBL" id="BAM46187.1"/>
    </source>
</evidence>
<dbReference type="Pfam" id="PF01386">
    <property type="entry name" value="Ribosomal_L25p"/>
    <property type="match status" value="1"/>
</dbReference>
<feature type="domain" description="Large ribosomal subunit protein bL25 L25" evidence="7">
    <location>
        <begin position="5"/>
        <end position="92"/>
    </location>
</feature>
<feature type="compositionally biased region" description="Acidic residues" evidence="6">
    <location>
        <begin position="183"/>
        <end position="200"/>
    </location>
</feature>